<dbReference type="FunFam" id="1.10.10.10:FF:000039">
    <property type="entry name" value="Friend leukemia integration 1 transcription factor"/>
    <property type="match status" value="1"/>
</dbReference>
<dbReference type="InterPro" id="IPR046328">
    <property type="entry name" value="ETS_fam"/>
</dbReference>
<comment type="subcellular location">
    <subcellularLocation>
        <location evidence="1 5">Nucleus</location>
    </subcellularLocation>
</comment>
<dbReference type="InterPro" id="IPR013761">
    <property type="entry name" value="SAM/pointed_sf"/>
</dbReference>
<dbReference type="SMART" id="SM00413">
    <property type="entry name" value="ETS"/>
    <property type="match status" value="1"/>
</dbReference>
<dbReference type="GO" id="GO:0043565">
    <property type="term" value="F:sequence-specific DNA binding"/>
    <property type="evidence" value="ECO:0007669"/>
    <property type="project" value="InterPro"/>
</dbReference>
<evidence type="ECO:0000313" key="7">
    <source>
        <dbReference type="EnsemblMetazoa" id="AATE008820-PA.1"/>
    </source>
</evidence>
<dbReference type="InterPro" id="IPR000418">
    <property type="entry name" value="Ets_dom"/>
</dbReference>
<feature type="region of interest" description="Disordered" evidence="6">
    <location>
        <begin position="369"/>
        <end position="389"/>
    </location>
</feature>
<dbReference type="SUPFAM" id="SSF47769">
    <property type="entry name" value="SAM/Pointed domain"/>
    <property type="match status" value="1"/>
</dbReference>
<dbReference type="GO" id="GO:0000981">
    <property type="term" value="F:DNA-binding transcription factor activity, RNA polymerase II-specific"/>
    <property type="evidence" value="ECO:0007669"/>
    <property type="project" value="TreeGrafter"/>
</dbReference>
<dbReference type="GO" id="GO:0005634">
    <property type="term" value="C:nucleus"/>
    <property type="evidence" value="ECO:0007669"/>
    <property type="project" value="UniProtKB-SubCell"/>
</dbReference>
<dbReference type="VEuPathDB" id="VectorBase:AATE008820"/>
<dbReference type="PANTHER" id="PTHR11849">
    <property type="entry name" value="ETS"/>
    <property type="match status" value="1"/>
</dbReference>
<reference evidence="7" key="1">
    <citation type="submission" date="2022-08" db="UniProtKB">
        <authorList>
            <consortium name="EnsemblMetazoa"/>
        </authorList>
    </citation>
    <scope>IDENTIFICATION</scope>
    <source>
        <strain evidence="7">EBRO</strain>
    </source>
</reference>
<feature type="region of interest" description="Disordered" evidence="6">
    <location>
        <begin position="291"/>
        <end position="333"/>
    </location>
</feature>
<feature type="compositionally biased region" description="Polar residues" evidence="6">
    <location>
        <begin position="305"/>
        <end position="328"/>
    </location>
</feature>
<dbReference type="PROSITE" id="PS00345">
    <property type="entry name" value="ETS_DOMAIN_1"/>
    <property type="match status" value="1"/>
</dbReference>
<dbReference type="PANTHER" id="PTHR11849:SF305">
    <property type="entry name" value="DNA-BINDING PROTEIN D-ETS-6"/>
    <property type="match status" value="1"/>
</dbReference>
<evidence type="ECO:0000256" key="3">
    <source>
        <dbReference type="ARBA" id="ARBA00023125"/>
    </source>
</evidence>
<dbReference type="Gene3D" id="1.10.150.50">
    <property type="entry name" value="Transcription Factor, Ets-1"/>
    <property type="match status" value="1"/>
</dbReference>
<keyword evidence="3 5" id="KW-0238">DNA-binding</keyword>
<evidence type="ECO:0000256" key="4">
    <source>
        <dbReference type="ARBA" id="ARBA00023242"/>
    </source>
</evidence>
<evidence type="ECO:0000256" key="1">
    <source>
        <dbReference type="ARBA" id="ARBA00004123"/>
    </source>
</evidence>
<dbReference type="InterPro" id="IPR003118">
    <property type="entry name" value="Pointed_dom"/>
</dbReference>
<evidence type="ECO:0000256" key="6">
    <source>
        <dbReference type="SAM" id="MobiDB-lite"/>
    </source>
</evidence>
<dbReference type="STRING" id="41427.A0A182J058"/>
<feature type="compositionally biased region" description="Low complexity" evidence="6">
    <location>
        <begin position="291"/>
        <end position="302"/>
    </location>
</feature>
<dbReference type="PROSITE" id="PS51433">
    <property type="entry name" value="PNT"/>
    <property type="match status" value="1"/>
</dbReference>
<accession>A0A182J058</accession>
<dbReference type="InterPro" id="IPR036388">
    <property type="entry name" value="WH-like_DNA-bd_sf"/>
</dbReference>
<name>A0A182J058_ANOAO</name>
<dbReference type="CDD" id="cd08203">
    <property type="entry name" value="SAM_PNT"/>
    <property type="match status" value="1"/>
</dbReference>
<dbReference type="PRINTS" id="PR00454">
    <property type="entry name" value="ETSDOMAIN"/>
</dbReference>
<keyword evidence="4 5" id="KW-0539">Nucleus</keyword>
<dbReference type="Pfam" id="PF02198">
    <property type="entry name" value="SAM_PNT"/>
    <property type="match status" value="1"/>
</dbReference>
<dbReference type="GO" id="GO:0030154">
    <property type="term" value="P:cell differentiation"/>
    <property type="evidence" value="ECO:0007669"/>
    <property type="project" value="TreeGrafter"/>
</dbReference>
<dbReference type="PROSITE" id="PS00346">
    <property type="entry name" value="ETS_DOMAIN_2"/>
    <property type="match status" value="1"/>
</dbReference>
<evidence type="ECO:0000256" key="5">
    <source>
        <dbReference type="RuleBase" id="RU004019"/>
    </source>
</evidence>
<proteinExistence type="inferred from homology"/>
<dbReference type="SMART" id="SM00251">
    <property type="entry name" value="SAM_PNT"/>
    <property type="match status" value="1"/>
</dbReference>
<dbReference type="Gene3D" id="1.10.10.10">
    <property type="entry name" value="Winged helix-like DNA-binding domain superfamily/Winged helix DNA-binding domain"/>
    <property type="match status" value="1"/>
</dbReference>
<sequence length="404" mass="44418">MQHDEDGSWCAAEERDSSDEEDSEQIYVPNNPLQWTAEHVSAWTLWVSKNFDIFPPLEPARFPKSGDEIAQFTKADFWVCAGSKAGGDTLAKHFAHLMHRATGAEDKQLYSDVDPVMASVDHVTLSLDSSAMWRFSGSFASMRMYPHTHQYYGHPHHHNLHPPGHTHHRALPLLCGGGQIQLWQFLLELLADTTNTPYISWEGTNGEFKLTDPDEVARRWGERKAKPNMNYDKLSRALRYYYDKNIMTKVQGKRYTYKFDFHGLMAACQAQAQLTDTGNSANILAAGGSYSSSPASTSSMKSPLPISSTNPSPTQLQPYASSTPTTINHPIPASTLPTALPKDCVGNTPPSNWSAYSASYSNLLVPSCHPTSSSATSGPGTSSSTAQSATDSIIYTDALSSHLR</sequence>
<dbReference type="AlphaFoldDB" id="A0A182J058"/>
<dbReference type="InterPro" id="IPR036390">
    <property type="entry name" value="WH_DNA-bd_sf"/>
</dbReference>
<dbReference type="PROSITE" id="PS50061">
    <property type="entry name" value="ETS_DOMAIN_3"/>
    <property type="match status" value="1"/>
</dbReference>
<evidence type="ECO:0000256" key="2">
    <source>
        <dbReference type="ARBA" id="ARBA00005562"/>
    </source>
</evidence>
<dbReference type="FunFam" id="1.10.150.50:FF:000113">
    <property type="entry name" value="DNA-binding protein D-ETS-6"/>
    <property type="match status" value="1"/>
</dbReference>
<dbReference type="EnsemblMetazoa" id="AATE008820-RA">
    <property type="protein sequence ID" value="AATE008820-PA.1"/>
    <property type="gene ID" value="AATE008820"/>
</dbReference>
<dbReference type="Pfam" id="PF00178">
    <property type="entry name" value="Ets"/>
    <property type="match status" value="1"/>
</dbReference>
<comment type="similarity">
    <text evidence="2 5">Belongs to the ETS family.</text>
</comment>
<feature type="region of interest" description="Disordered" evidence="6">
    <location>
        <begin position="1"/>
        <end position="24"/>
    </location>
</feature>
<protein>
    <submittedName>
        <fullName evidence="7">Uncharacterized protein</fullName>
    </submittedName>
</protein>
<dbReference type="SUPFAM" id="SSF46785">
    <property type="entry name" value="Winged helix' DNA-binding domain"/>
    <property type="match status" value="1"/>
</dbReference>
<organism evidence="7">
    <name type="scientific">Anopheles atroparvus</name>
    <name type="common">European mosquito</name>
    <dbReference type="NCBI Taxonomy" id="41427"/>
    <lineage>
        <taxon>Eukaryota</taxon>
        <taxon>Metazoa</taxon>
        <taxon>Ecdysozoa</taxon>
        <taxon>Arthropoda</taxon>
        <taxon>Hexapoda</taxon>
        <taxon>Insecta</taxon>
        <taxon>Pterygota</taxon>
        <taxon>Neoptera</taxon>
        <taxon>Endopterygota</taxon>
        <taxon>Diptera</taxon>
        <taxon>Nematocera</taxon>
        <taxon>Culicoidea</taxon>
        <taxon>Culicidae</taxon>
        <taxon>Anophelinae</taxon>
        <taxon>Anopheles</taxon>
    </lineage>
</organism>